<dbReference type="EMBL" id="GBRH01281646">
    <property type="protein sequence ID" value="JAD16249.1"/>
    <property type="molecule type" value="Transcribed_RNA"/>
</dbReference>
<protein>
    <submittedName>
        <fullName evidence="1">Uncharacterized protein</fullName>
    </submittedName>
</protein>
<dbReference type="AlphaFoldDB" id="A0A0A8XQR8"/>
<accession>A0A0A8XQR8</accession>
<reference evidence="1" key="2">
    <citation type="journal article" date="2015" name="Data Brief">
        <title>Shoot transcriptome of the giant reed, Arundo donax.</title>
        <authorList>
            <person name="Barrero R.A."/>
            <person name="Guerrero F.D."/>
            <person name="Moolhuijzen P."/>
            <person name="Goolsby J.A."/>
            <person name="Tidwell J."/>
            <person name="Bellgard S.E."/>
            <person name="Bellgard M.I."/>
        </authorList>
    </citation>
    <scope>NUCLEOTIDE SEQUENCE</scope>
    <source>
        <tissue evidence="1">Shoot tissue taken approximately 20 cm above the soil surface</tissue>
    </source>
</reference>
<proteinExistence type="predicted"/>
<sequence length="36" mass="3872">MLFYQLSKISLLPASIYHPVLPGGMSNNLEPLVGNG</sequence>
<name>A0A0A8XQR8_ARUDO</name>
<reference evidence="1" key="1">
    <citation type="submission" date="2014-09" db="EMBL/GenBank/DDBJ databases">
        <authorList>
            <person name="Magalhaes I.L.F."/>
            <person name="Oliveira U."/>
            <person name="Santos F.R."/>
            <person name="Vidigal T.H.D.A."/>
            <person name="Brescovit A.D."/>
            <person name="Santos A.J."/>
        </authorList>
    </citation>
    <scope>NUCLEOTIDE SEQUENCE</scope>
    <source>
        <tissue evidence="1">Shoot tissue taken approximately 20 cm above the soil surface</tissue>
    </source>
</reference>
<evidence type="ECO:0000313" key="1">
    <source>
        <dbReference type="EMBL" id="JAD16249.1"/>
    </source>
</evidence>
<organism evidence="1">
    <name type="scientific">Arundo donax</name>
    <name type="common">Giant reed</name>
    <name type="synonym">Donax arundinaceus</name>
    <dbReference type="NCBI Taxonomy" id="35708"/>
    <lineage>
        <taxon>Eukaryota</taxon>
        <taxon>Viridiplantae</taxon>
        <taxon>Streptophyta</taxon>
        <taxon>Embryophyta</taxon>
        <taxon>Tracheophyta</taxon>
        <taxon>Spermatophyta</taxon>
        <taxon>Magnoliopsida</taxon>
        <taxon>Liliopsida</taxon>
        <taxon>Poales</taxon>
        <taxon>Poaceae</taxon>
        <taxon>PACMAD clade</taxon>
        <taxon>Arundinoideae</taxon>
        <taxon>Arundineae</taxon>
        <taxon>Arundo</taxon>
    </lineage>
</organism>